<dbReference type="AlphaFoldDB" id="A0ABD0W2V2"/>
<dbReference type="PANTHER" id="PTHR31751:SF7">
    <property type="entry name" value="THAP-TYPE DOMAIN-CONTAINING PROTEIN"/>
    <property type="match status" value="1"/>
</dbReference>
<keyword evidence="2" id="KW-1185">Reference proteome</keyword>
<evidence type="ECO:0000313" key="2">
    <source>
        <dbReference type="Proteomes" id="UP001557470"/>
    </source>
</evidence>
<proteinExistence type="predicted"/>
<dbReference type="EMBL" id="JAGEUA010000009">
    <property type="protein sequence ID" value="KAL0965297.1"/>
    <property type="molecule type" value="Genomic_DNA"/>
</dbReference>
<gene>
    <name evidence="1" type="ORF">UPYG_G00279410</name>
</gene>
<dbReference type="PANTHER" id="PTHR31751">
    <property type="entry name" value="SI:CH211-108C17.2-RELATED-RELATED"/>
    <property type="match status" value="1"/>
</dbReference>
<accession>A0ABD0W2V2</accession>
<reference evidence="1 2" key="1">
    <citation type="submission" date="2024-06" db="EMBL/GenBank/DDBJ databases">
        <authorList>
            <person name="Pan Q."/>
            <person name="Wen M."/>
            <person name="Jouanno E."/>
            <person name="Zahm M."/>
            <person name="Klopp C."/>
            <person name="Cabau C."/>
            <person name="Louis A."/>
            <person name="Berthelot C."/>
            <person name="Parey E."/>
            <person name="Roest Crollius H."/>
            <person name="Montfort J."/>
            <person name="Robinson-Rechavi M."/>
            <person name="Bouchez O."/>
            <person name="Lampietro C."/>
            <person name="Lopez Roques C."/>
            <person name="Donnadieu C."/>
            <person name="Postlethwait J."/>
            <person name="Bobe J."/>
            <person name="Verreycken H."/>
            <person name="Guiguen Y."/>
        </authorList>
    </citation>
    <scope>NUCLEOTIDE SEQUENCE [LARGE SCALE GENOMIC DNA]</scope>
    <source>
        <strain evidence="1">Up_M1</strain>
        <tissue evidence="1">Testis</tissue>
    </source>
</reference>
<dbReference type="Proteomes" id="UP001557470">
    <property type="component" value="Unassembled WGS sequence"/>
</dbReference>
<organism evidence="1 2">
    <name type="scientific">Umbra pygmaea</name>
    <name type="common">Eastern mudminnow</name>
    <dbReference type="NCBI Taxonomy" id="75934"/>
    <lineage>
        <taxon>Eukaryota</taxon>
        <taxon>Metazoa</taxon>
        <taxon>Chordata</taxon>
        <taxon>Craniata</taxon>
        <taxon>Vertebrata</taxon>
        <taxon>Euteleostomi</taxon>
        <taxon>Actinopterygii</taxon>
        <taxon>Neopterygii</taxon>
        <taxon>Teleostei</taxon>
        <taxon>Protacanthopterygii</taxon>
        <taxon>Esociformes</taxon>
        <taxon>Umbridae</taxon>
        <taxon>Umbra</taxon>
    </lineage>
</organism>
<comment type="caution">
    <text evidence="1">The sequence shown here is derived from an EMBL/GenBank/DDBJ whole genome shotgun (WGS) entry which is preliminary data.</text>
</comment>
<sequence>MCCTTMLEVILKEKGLRFQIMSSFAFVDPEHGKYKAWGIRHSLYMWHGAKSLSKKLQQAGSMKNQTRIQVWRRDIVNHFWYCSKQTAAKEPFKMMWVGVLHHVGYIHG</sequence>
<protein>
    <submittedName>
        <fullName evidence="1">Uncharacterized protein</fullName>
    </submittedName>
</protein>
<name>A0ABD0W2V2_UMBPY</name>
<evidence type="ECO:0000313" key="1">
    <source>
        <dbReference type="EMBL" id="KAL0965297.1"/>
    </source>
</evidence>